<feature type="region of interest" description="Disordered" evidence="1">
    <location>
        <begin position="124"/>
        <end position="189"/>
    </location>
</feature>
<evidence type="ECO:0000313" key="3">
    <source>
        <dbReference type="EMBL" id="KAF2840982.1"/>
    </source>
</evidence>
<keyword evidence="2" id="KW-0732">Signal</keyword>
<feature type="compositionally biased region" description="Basic and acidic residues" evidence="1">
    <location>
        <begin position="68"/>
        <end position="81"/>
    </location>
</feature>
<dbReference type="Proteomes" id="UP000799429">
    <property type="component" value="Unassembled WGS sequence"/>
</dbReference>
<organism evidence="3 4">
    <name type="scientific">Patellaria atrata CBS 101060</name>
    <dbReference type="NCBI Taxonomy" id="1346257"/>
    <lineage>
        <taxon>Eukaryota</taxon>
        <taxon>Fungi</taxon>
        <taxon>Dikarya</taxon>
        <taxon>Ascomycota</taxon>
        <taxon>Pezizomycotina</taxon>
        <taxon>Dothideomycetes</taxon>
        <taxon>Dothideomycetes incertae sedis</taxon>
        <taxon>Patellariales</taxon>
        <taxon>Patellariaceae</taxon>
        <taxon>Patellaria</taxon>
    </lineage>
</organism>
<sequence>MSFCGLLKLGLLPLTTSSITSSSTRRRLRTSSELMRKYTASIIQPPTPILSPLHQINLLRPNPITHSKNPEENLRTDDGGAKPHIKTAPIAQRAYGNVAQKRPPHPVAVNTQTHNAKAASAYLTRNKHRDPTSSYPCRIPQKNPGSDKRNARIRLPDPVLNPPDSSHHHSLGKRAEWSAEHPPLPILLP</sequence>
<feature type="signal peptide" evidence="2">
    <location>
        <begin position="1"/>
        <end position="17"/>
    </location>
</feature>
<feature type="chain" id="PRO_5040299172" evidence="2">
    <location>
        <begin position="18"/>
        <end position="189"/>
    </location>
</feature>
<keyword evidence="4" id="KW-1185">Reference proteome</keyword>
<protein>
    <submittedName>
        <fullName evidence="3">Uncharacterized protein</fullName>
    </submittedName>
</protein>
<name>A0A9P4SFR9_9PEZI</name>
<proteinExistence type="predicted"/>
<evidence type="ECO:0000313" key="4">
    <source>
        <dbReference type="Proteomes" id="UP000799429"/>
    </source>
</evidence>
<reference evidence="3" key="1">
    <citation type="journal article" date="2020" name="Stud. Mycol.">
        <title>101 Dothideomycetes genomes: a test case for predicting lifestyles and emergence of pathogens.</title>
        <authorList>
            <person name="Haridas S."/>
            <person name="Albert R."/>
            <person name="Binder M."/>
            <person name="Bloem J."/>
            <person name="Labutti K."/>
            <person name="Salamov A."/>
            <person name="Andreopoulos B."/>
            <person name="Baker S."/>
            <person name="Barry K."/>
            <person name="Bills G."/>
            <person name="Bluhm B."/>
            <person name="Cannon C."/>
            <person name="Castanera R."/>
            <person name="Culley D."/>
            <person name="Daum C."/>
            <person name="Ezra D."/>
            <person name="Gonzalez J."/>
            <person name="Henrissat B."/>
            <person name="Kuo A."/>
            <person name="Liang C."/>
            <person name="Lipzen A."/>
            <person name="Lutzoni F."/>
            <person name="Magnuson J."/>
            <person name="Mondo S."/>
            <person name="Nolan M."/>
            <person name="Ohm R."/>
            <person name="Pangilinan J."/>
            <person name="Park H.-J."/>
            <person name="Ramirez L."/>
            <person name="Alfaro M."/>
            <person name="Sun H."/>
            <person name="Tritt A."/>
            <person name="Yoshinaga Y."/>
            <person name="Zwiers L.-H."/>
            <person name="Turgeon B."/>
            <person name="Goodwin S."/>
            <person name="Spatafora J."/>
            <person name="Crous P."/>
            <person name="Grigoriev I."/>
        </authorList>
    </citation>
    <scope>NUCLEOTIDE SEQUENCE</scope>
    <source>
        <strain evidence="3">CBS 101060</strain>
    </source>
</reference>
<evidence type="ECO:0000256" key="2">
    <source>
        <dbReference type="SAM" id="SignalP"/>
    </source>
</evidence>
<dbReference type="AlphaFoldDB" id="A0A9P4SFR9"/>
<feature type="region of interest" description="Disordered" evidence="1">
    <location>
        <begin position="63"/>
        <end position="82"/>
    </location>
</feature>
<accession>A0A9P4SFR9</accession>
<comment type="caution">
    <text evidence="3">The sequence shown here is derived from an EMBL/GenBank/DDBJ whole genome shotgun (WGS) entry which is preliminary data.</text>
</comment>
<evidence type="ECO:0000256" key="1">
    <source>
        <dbReference type="SAM" id="MobiDB-lite"/>
    </source>
</evidence>
<gene>
    <name evidence="3" type="ORF">M501DRAFT_1002066</name>
</gene>
<dbReference type="EMBL" id="MU006092">
    <property type="protein sequence ID" value="KAF2840982.1"/>
    <property type="molecule type" value="Genomic_DNA"/>
</dbReference>